<protein>
    <submittedName>
        <fullName evidence="4">S9 family peptidase</fullName>
    </submittedName>
</protein>
<dbReference type="InterPro" id="IPR011042">
    <property type="entry name" value="6-blade_b-propeller_TolB-like"/>
</dbReference>
<sequence length="702" mass="76982">MIRRSLALAIACSALVACGDSAPPPAAPSAVVASAAPATPPAPPAPPPPHADGTLIARKVLFGNPDHAAPRVSPDGKRVLFIAPDQGVLNAWVAPASDPTAAKVVTHERTRPVREVRWAETSEHVLYQNDKNGDENFHVFVVDLKTGQEKDLTPYEGVRTDLQDTFDKHPTTLFVQMNKRDKKWMDPALIDIKTGKVTVLYENDGYQDFLLDKDAKLRIGQKYNADGSRDIFLRTGTGKNATWKSFIKVGREDAGTTDPLWFNRDGKTLYLRDSRDRDTAAFTAVDVGTGKRAVLFEDPKSDAQGDIVDPKTMKPLAVMTNRERRVWHALDKSVQADLDALAQVAKGDITVLSQSRDGRKWTVSFLKDDGPTAFYLWDRNTKRGSYLFVDRKYLQGLDLAPMHPVVIPARDGLELVSYLSLPRSVDPQETGKPSKPVPMVLLVHGGPWARDQWGLNSSHQWLANRGYAVLSVNFRSSTGFGKKFVNAGDREWGKKMHDDLLDAVKWAVDAKVADPKKIAIMGGSYGGYATLAGLTFTPDVFACGVDIVGPSNLVTLLNSIPPYWSAIFNDFVMRIGDPRTDEGKQFLMSRSPLSKADAITKPLLIGQGANDPRVKQAESDQIVKAMQAKSLPVTYVVFPDEGHGFQRPENRLSFFSVTEVFLAEHLGGSYQPEGDDFQGSSMQVPAGASSVYGLEAALSKKR</sequence>
<proteinExistence type="predicted"/>
<organism evidence="4 5">
    <name type="scientific">Pendulispora brunnea</name>
    <dbReference type="NCBI Taxonomy" id="2905690"/>
    <lineage>
        <taxon>Bacteria</taxon>
        <taxon>Pseudomonadati</taxon>
        <taxon>Myxococcota</taxon>
        <taxon>Myxococcia</taxon>
        <taxon>Myxococcales</taxon>
        <taxon>Sorangiineae</taxon>
        <taxon>Pendulisporaceae</taxon>
        <taxon>Pendulispora</taxon>
    </lineage>
</organism>
<feature type="signal peptide" evidence="2">
    <location>
        <begin position="1"/>
        <end position="22"/>
    </location>
</feature>
<name>A0ABZ2KG22_9BACT</name>
<dbReference type="Pfam" id="PF00326">
    <property type="entry name" value="Peptidase_S9"/>
    <property type="match status" value="1"/>
</dbReference>
<dbReference type="PANTHER" id="PTHR42776">
    <property type="entry name" value="SERINE PEPTIDASE S9 FAMILY MEMBER"/>
    <property type="match status" value="1"/>
</dbReference>
<accession>A0ABZ2KG22</accession>
<dbReference type="PROSITE" id="PS51257">
    <property type="entry name" value="PROKAR_LIPOPROTEIN"/>
    <property type="match status" value="1"/>
</dbReference>
<feature type="domain" description="Peptidase S9 prolyl oligopeptidase catalytic" evidence="3">
    <location>
        <begin position="455"/>
        <end position="668"/>
    </location>
</feature>
<dbReference type="SUPFAM" id="SSF82171">
    <property type="entry name" value="DPP6 N-terminal domain-like"/>
    <property type="match status" value="1"/>
</dbReference>
<reference evidence="4 5" key="1">
    <citation type="submission" date="2021-12" db="EMBL/GenBank/DDBJ databases">
        <title>Discovery of the Pendulisporaceae a myxobacterial family with distinct sporulation behavior and unique specialized metabolism.</title>
        <authorList>
            <person name="Garcia R."/>
            <person name="Popoff A."/>
            <person name="Bader C.D."/>
            <person name="Loehr J."/>
            <person name="Walesch S."/>
            <person name="Walt C."/>
            <person name="Boldt J."/>
            <person name="Bunk B."/>
            <person name="Haeckl F.J.F.P.J."/>
            <person name="Gunesch A.P."/>
            <person name="Birkelbach J."/>
            <person name="Nuebel U."/>
            <person name="Pietschmann T."/>
            <person name="Bach T."/>
            <person name="Mueller R."/>
        </authorList>
    </citation>
    <scope>NUCLEOTIDE SEQUENCE [LARGE SCALE GENOMIC DNA]</scope>
    <source>
        <strain evidence="4 5">MSr12523</strain>
    </source>
</reference>
<gene>
    <name evidence="4" type="ORF">LZC95_06585</name>
</gene>
<keyword evidence="5" id="KW-1185">Reference proteome</keyword>
<dbReference type="PANTHER" id="PTHR42776:SF27">
    <property type="entry name" value="DIPEPTIDYL PEPTIDASE FAMILY MEMBER 6"/>
    <property type="match status" value="1"/>
</dbReference>
<dbReference type="RefSeq" id="WP_394847121.1">
    <property type="nucleotide sequence ID" value="NZ_CP089982.1"/>
</dbReference>
<dbReference type="EMBL" id="CP089982">
    <property type="protein sequence ID" value="WXA96505.1"/>
    <property type="molecule type" value="Genomic_DNA"/>
</dbReference>
<dbReference type="Gene3D" id="2.120.10.30">
    <property type="entry name" value="TolB, C-terminal domain"/>
    <property type="match status" value="1"/>
</dbReference>
<evidence type="ECO:0000313" key="5">
    <source>
        <dbReference type="Proteomes" id="UP001379533"/>
    </source>
</evidence>
<feature type="chain" id="PRO_5046174451" evidence="2">
    <location>
        <begin position="23"/>
        <end position="702"/>
    </location>
</feature>
<dbReference type="SUPFAM" id="SSF53474">
    <property type="entry name" value="alpha/beta-Hydrolases"/>
    <property type="match status" value="1"/>
</dbReference>
<keyword evidence="1" id="KW-0378">Hydrolase</keyword>
<dbReference type="InterPro" id="IPR029058">
    <property type="entry name" value="AB_hydrolase_fold"/>
</dbReference>
<dbReference type="InterPro" id="IPR001375">
    <property type="entry name" value="Peptidase_S9_cat"/>
</dbReference>
<evidence type="ECO:0000313" key="4">
    <source>
        <dbReference type="EMBL" id="WXA96505.1"/>
    </source>
</evidence>
<evidence type="ECO:0000259" key="3">
    <source>
        <dbReference type="Pfam" id="PF00326"/>
    </source>
</evidence>
<dbReference type="Proteomes" id="UP001379533">
    <property type="component" value="Chromosome"/>
</dbReference>
<evidence type="ECO:0000256" key="2">
    <source>
        <dbReference type="SAM" id="SignalP"/>
    </source>
</evidence>
<dbReference type="Gene3D" id="3.40.50.1820">
    <property type="entry name" value="alpha/beta hydrolase"/>
    <property type="match status" value="1"/>
</dbReference>
<keyword evidence="2" id="KW-0732">Signal</keyword>
<evidence type="ECO:0000256" key="1">
    <source>
        <dbReference type="ARBA" id="ARBA00022801"/>
    </source>
</evidence>